<feature type="region of interest" description="Disordered" evidence="1">
    <location>
        <begin position="1"/>
        <end position="44"/>
    </location>
</feature>
<evidence type="ECO:0000256" key="1">
    <source>
        <dbReference type="SAM" id="MobiDB-lite"/>
    </source>
</evidence>
<name>A0A8S0YZ28_ARCPL</name>
<evidence type="ECO:0000313" key="2">
    <source>
        <dbReference type="EMBL" id="CAB3224824.1"/>
    </source>
</evidence>
<protein>
    <submittedName>
        <fullName evidence="2">Uncharacterized protein</fullName>
    </submittedName>
</protein>
<feature type="compositionally biased region" description="Basic residues" evidence="1">
    <location>
        <begin position="83"/>
        <end position="93"/>
    </location>
</feature>
<dbReference type="AlphaFoldDB" id="A0A8S0YZ28"/>
<reference evidence="2 3" key="1">
    <citation type="submission" date="2020-04" db="EMBL/GenBank/DDBJ databases">
        <authorList>
            <person name="Wallbank WR R."/>
            <person name="Pardo Diaz C."/>
            <person name="Kozak K."/>
            <person name="Martin S."/>
            <person name="Jiggins C."/>
            <person name="Moest M."/>
            <person name="Warren A I."/>
            <person name="Byers J.R.P. K."/>
            <person name="Montejo-Kovacevich G."/>
            <person name="Yen C E."/>
        </authorList>
    </citation>
    <scope>NUCLEOTIDE SEQUENCE [LARGE SCALE GENOMIC DNA]</scope>
</reference>
<proteinExistence type="predicted"/>
<dbReference type="EMBL" id="CADEBD010000175">
    <property type="protein sequence ID" value="CAB3224824.1"/>
    <property type="molecule type" value="Genomic_DNA"/>
</dbReference>
<sequence length="153" mass="16324">MLTTQSGSSGTTSQNDKGPAGCSGARGGRRRDSCARVAHPAPQAIPSQNAARCTLKNDEVFIHVSGGACPYRSDEPSKDASRARRRSGRRHPLSGRPVWLGGDWGYIRLSAILHQSRPIQAGPAIEDRYTGTQHPRRAVPLPGRSVVHCGGHA</sequence>
<feature type="compositionally biased region" description="Low complexity" evidence="1">
    <location>
        <begin position="1"/>
        <end position="23"/>
    </location>
</feature>
<evidence type="ECO:0000313" key="3">
    <source>
        <dbReference type="Proteomes" id="UP000494256"/>
    </source>
</evidence>
<comment type="caution">
    <text evidence="2">The sequence shown here is derived from an EMBL/GenBank/DDBJ whole genome shotgun (WGS) entry which is preliminary data.</text>
</comment>
<feature type="region of interest" description="Disordered" evidence="1">
    <location>
        <begin position="66"/>
        <end position="95"/>
    </location>
</feature>
<dbReference type="OrthoDB" id="10058156at2759"/>
<accession>A0A8S0YZ28</accession>
<feature type="compositionally biased region" description="Basic and acidic residues" evidence="1">
    <location>
        <begin position="72"/>
        <end position="82"/>
    </location>
</feature>
<gene>
    <name evidence="2" type="ORF">APLA_LOCUS2051</name>
</gene>
<dbReference type="Proteomes" id="UP000494256">
    <property type="component" value="Unassembled WGS sequence"/>
</dbReference>
<organism evidence="2 3">
    <name type="scientific">Arctia plantaginis</name>
    <name type="common">Wood tiger moth</name>
    <name type="synonym">Phalaena plantaginis</name>
    <dbReference type="NCBI Taxonomy" id="874455"/>
    <lineage>
        <taxon>Eukaryota</taxon>
        <taxon>Metazoa</taxon>
        <taxon>Ecdysozoa</taxon>
        <taxon>Arthropoda</taxon>
        <taxon>Hexapoda</taxon>
        <taxon>Insecta</taxon>
        <taxon>Pterygota</taxon>
        <taxon>Neoptera</taxon>
        <taxon>Endopterygota</taxon>
        <taxon>Lepidoptera</taxon>
        <taxon>Glossata</taxon>
        <taxon>Ditrysia</taxon>
        <taxon>Noctuoidea</taxon>
        <taxon>Erebidae</taxon>
        <taxon>Arctiinae</taxon>
        <taxon>Arctia</taxon>
    </lineage>
</organism>